<evidence type="ECO:0000256" key="1">
    <source>
        <dbReference type="SAM" id="SignalP"/>
    </source>
</evidence>
<dbReference type="RefSeq" id="WP_263038039.1">
    <property type="nucleotide sequence ID" value="NZ_JAOTPL010000010.1"/>
</dbReference>
<dbReference type="EMBL" id="JAOTPL010000010">
    <property type="protein sequence ID" value="MCU7694554.1"/>
    <property type="molecule type" value="Genomic_DNA"/>
</dbReference>
<dbReference type="PROSITE" id="PS51257">
    <property type="entry name" value="PROKAR_LIPOPROTEIN"/>
    <property type="match status" value="1"/>
</dbReference>
<feature type="signal peptide" evidence="1">
    <location>
        <begin position="1"/>
        <end position="19"/>
    </location>
</feature>
<proteinExistence type="predicted"/>
<dbReference type="InterPro" id="IPR025634">
    <property type="entry name" value="DUF4292"/>
</dbReference>
<dbReference type="Proteomes" id="UP001209317">
    <property type="component" value="Unassembled WGS sequence"/>
</dbReference>
<keyword evidence="1" id="KW-0732">Signal</keyword>
<dbReference type="Pfam" id="PF14125">
    <property type="entry name" value="DUF4292"/>
    <property type="match status" value="1"/>
</dbReference>
<dbReference type="Gene3D" id="2.50.20.10">
    <property type="entry name" value="Lipoprotein localisation LolA/LolB/LppX"/>
    <property type="match status" value="1"/>
</dbReference>
<gene>
    <name evidence="2" type="ORF">OD355_08505</name>
</gene>
<accession>A0AAE3IMC3</accession>
<evidence type="ECO:0000313" key="2">
    <source>
        <dbReference type="EMBL" id="MCU7694554.1"/>
    </source>
</evidence>
<feature type="chain" id="PRO_5042074976" evidence="1">
    <location>
        <begin position="20"/>
        <end position="271"/>
    </location>
</feature>
<name>A0AAE3IMC3_9BACT</name>
<keyword evidence="3" id="KW-1185">Reference proteome</keyword>
<reference evidence="2" key="1">
    <citation type="submission" date="2022-10" db="EMBL/GenBank/DDBJ databases">
        <authorList>
            <person name="Kim H.S."/>
            <person name="Kim J.-S."/>
            <person name="Suh M.K."/>
            <person name="Eom M.K."/>
            <person name="Lee J.-S."/>
        </authorList>
    </citation>
    <scope>NUCLEOTIDE SEQUENCE</scope>
    <source>
        <strain evidence="2">LIP-5</strain>
    </source>
</reference>
<sequence length="271" mass="30196">MKRYIILLGVAALSFSACKTVRKTQANPAVDHSGKVVAVDDAKKAEKDYALKLLNEIRNNKIDFNTFSAKIGLQFQSPKMSQSANANLRMEKNKVIWMSVTGPFGIEVFRAKVTPDSVVLIDKLQSKVIRRDTRYLQSLVKVPVNFYDLQDLLVGNPVFINGEPESFQNSSDNIQYTLVADAIRNLLTVMKSNTGASYASTSQVSEATSSRTANITYGDYRNLSGKNFSYLRNIVVKENGATTKIHLEYKEPVFDQPVTFPFSVPRGYSEG</sequence>
<protein>
    <submittedName>
        <fullName evidence="2">DUF4292 domain-containing protein</fullName>
    </submittedName>
</protein>
<dbReference type="AlphaFoldDB" id="A0AAE3IMC3"/>
<organism evidence="2 3">
    <name type="scientific">Haoranjiania flava</name>
    <dbReference type="NCBI Taxonomy" id="1856322"/>
    <lineage>
        <taxon>Bacteria</taxon>
        <taxon>Pseudomonadati</taxon>
        <taxon>Bacteroidota</taxon>
        <taxon>Chitinophagia</taxon>
        <taxon>Chitinophagales</taxon>
        <taxon>Chitinophagaceae</taxon>
        <taxon>Haoranjiania</taxon>
    </lineage>
</organism>
<evidence type="ECO:0000313" key="3">
    <source>
        <dbReference type="Proteomes" id="UP001209317"/>
    </source>
</evidence>
<comment type="caution">
    <text evidence="2">The sequence shown here is derived from an EMBL/GenBank/DDBJ whole genome shotgun (WGS) entry which is preliminary data.</text>
</comment>